<comment type="caution">
    <text evidence="3">The sequence shown here is derived from an EMBL/GenBank/DDBJ whole genome shotgun (WGS) entry which is preliminary data.</text>
</comment>
<feature type="compositionally biased region" description="Basic and acidic residues" evidence="1">
    <location>
        <begin position="140"/>
        <end position="156"/>
    </location>
</feature>
<proteinExistence type="predicted"/>
<reference evidence="3 4" key="1">
    <citation type="submission" date="2023-08" db="EMBL/GenBank/DDBJ databases">
        <title>A Necator americanus chromosomal reference genome.</title>
        <authorList>
            <person name="Ilik V."/>
            <person name="Petrzelkova K.J."/>
            <person name="Pardy F."/>
            <person name="Fuh T."/>
            <person name="Niatou-Singa F.S."/>
            <person name="Gouil Q."/>
            <person name="Baker L."/>
            <person name="Ritchie M.E."/>
            <person name="Jex A.R."/>
            <person name="Gazzola D."/>
            <person name="Li H."/>
            <person name="Toshio Fujiwara R."/>
            <person name="Zhan B."/>
            <person name="Aroian R.V."/>
            <person name="Pafco B."/>
            <person name="Schwarz E.M."/>
        </authorList>
    </citation>
    <scope>NUCLEOTIDE SEQUENCE [LARGE SCALE GENOMIC DNA]</scope>
    <source>
        <strain evidence="3 4">Aroian</strain>
        <tissue evidence="3">Whole animal</tissue>
    </source>
</reference>
<gene>
    <name evidence="3" type="primary">Necator_chrI.g1143</name>
    <name evidence="3" type="ORF">RB195_005019</name>
</gene>
<keyword evidence="4" id="KW-1185">Reference proteome</keyword>
<name>A0ABR1BPP2_NECAM</name>
<sequence length="256" mass="29243">MRKVASFLLLVSHFSQGIFIDRIHVKNSGTEKTTGNSEDVAETTPFIIEEIETPDSLSAEESLYVNNALWKKAINKEIFQTLGLNEGNIHRDMYFLFNFAGNKEQSRDLLKNFYDTLSKNIHKRSRGSPDVQKSYIQKLSNDKPMESTNDRNHGDVEPEQNTARRRRMVSKEISGNKDDPSLGIQQPCSAKHEIYLRKQEDEGCPGALDFAAFVCKEFFGCGMFVDSFKNCQPRICLSYKQAVVTQECYKHLFDCS</sequence>
<keyword evidence="2" id="KW-0732">Signal</keyword>
<dbReference type="Proteomes" id="UP001303046">
    <property type="component" value="Unassembled WGS sequence"/>
</dbReference>
<evidence type="ECO:0000313" key="3">
    <source>
        <dbReference type="EMBL" id="KAK6727068.1"/>
    </source>
</evidence>
<feature type="region of interest" description="Disordered" evidence="1">
    <location>
        <begin position="140"/>
        <end position="182"/>
    </location>
</feature>
<evidence type="ECO:0008006" key="5">
    <source>
        <dbReference type="Google" id="ProtNLM"/>
    </source>
</evidence>
<evidence type="ECO:0000256" key="2">
    <source>
        <dbReference type="SAM" id="SignalP"/>
    </source>
</evidence>
<evidence type="ECO:0000256" key="1">
    <source>
        <dbReference type="SAM" id="MobiDB-lite"/>
    </source>
</evidence>
<dbReference type="EMBL" id="JAVFWL010000001">
    <property type="protein sequence ID" value="KAK6727068.1"/>
    <property type="molecule type" value="Genomic_DNA"/>
</dbReference>
<feature type="signal peptide" evidence="2">
    <location>
        <begin position="1"/>
        <end position="17"/>
    </location>
</feature>
<protein>
    <recommendedName>
        <fullName evidence="5">DB module</fullName>
    </recommendedName>
</protein>
<organism evidence="3 4">
    <name type="scientific">Necator americanus</name>
    <name type="common">Human hookworm</name>
    <dbReference type="NCBI Taxonomy" id="51031"/>
    <lineage>
        <taxon>Eukaryota</taxon>
        <taxon>Metazoa</taxon>
        <taxon>Ecdysozoa</taxon>
        <taxon>Nematoda</taxon>
        <taxon>Chromadorea</taxon>
        <taxon>Rhabditida</taxon>
        <taxon>Rhabditina</taxon>
        <taxon>Rhabditomorpha</taxon>
        <taxon>Strongyloidea</taxon>
        <taxon>Ancylostomatidae</taxon>
        <taxon>Bunostominae</taxon>
        <taxon>Necator</taxon>
    </lineage>
</organism>
<accession>A0ABR1BPP2</accession>
<feature type="chain" id="PRO_5045679436" description="DB module" evidence="2">
    <location>
        <begin position="18"/>
        <end position="256"/>
    </location>
</feature>
<evidence type="ECO:0000313" key="4">
    <source>
        <dbReference type="Proteomes" id="UP001303046"/>
    </source>
</evidence>